<evidence type="ECO:0000313" key="3">
    <source>
        <dbReference type="Proteomes" id="UP001165092"/>
    </source>
</evidence>
<accession>A0A9W6P7E1</accession>
<evidence type="ECO:0008006" key="4">
    <source>
        <dbReference type="Google" id="ProtNLM"/>
    </source>
</evidence>
<comment type="caution">
    <text evidence="2">The sequence shown here is derived from an EMBL/GenBank/DDBJ whole genome shotgun (WGS) entry which is preliminary data.</text>
</comment>
<sequence>MVWSARGSGPSYSRALDARHLSVLAAVAAPLLVAAVLLGFLMLSAYGPGGRWWATIGYVTAFCILAVSLLRGTPAFLPGALVFLAIGTTATAFENWVLADRGRVADCTVLDVDTRVVTLTRTDVDDYGFTTDTVHYDYRLDCLGGAPATLTTGSPAHRADRPLAVAYDPGGRVDPKPQAHVDIDSAWWAAGLIAASIIVGVGWTLCEKEPW</sequence>
<dbReference type="EMBL" id="BSQG01000005">
    <property type="protein sequence ID" value="GLU48865.1"/>
    <property type="molecule type" value="Genomic_DNA"/>
</dbReference>
<feature type="transmembrane region" description="Helical" evidence="1">
    <location>
        <begin position="52"/>
        <end position="70"/>
    </location>
</feature>
<feature type="transmembrane region" description="Helical" evidence="1">
    <location>
        <begin position="186"/>
        <end position="206"/>
    </location>
</feature>
<gene>
    <name evidence="2" type="ORF">Nans01_32160</name>
</gene>
<proteinExistence type="predicted"/>
<keyword evidence="1" id="KW-1133">Transmembrane helix</keyword>
<keyword evidence="1" id="KW-0812">Transmembrane</keyword>
<name>A0A9W6P7E1_9ACTN</name>
<protein>
    <recommendedName>
        <fullName evidence="4">DUF3592 domain-containing protein</fullName>
    </recommendedName>
</protein>
<feature type="transmembrane region" description="Helical" evidence="1">
    <location>
        <begin position="21"/>
        <end position="46"/>
    </location>
</feature>
<keyword evidence="1" id="KW-0472">Membrane</keyword>
<feature type="transmembrane region" description="Helical" evidence="1">
    <location>
        <begin position="75"/>
        <end position="93"/>
    </location>
</feature>
<organism evidence="2 3">
    <name type="scientific">Nocardiopsis ansamitocini</name>
    <dbReference type="NCBI Taxonomy" id="1670832"/>
    <lineage>
        <taxon>Bacteria</taxon>
        <taxon>Bacillati</taxon>
        <taxon>Actinomycetota</taxon>
        <taxon>Actinomycetes</taxon>
        <taxon>Streptosporangiales</taxon>
        <taxon>Nocardiopsidaceae</taxon>
        <taxon>Nocardiopsis</taxon>
    </lineage>
</organism>
<dbReference type="AlphaFoldDB" id="A0A9W6P7E1"/>
<evidence type="ECO:0000313" key="2">
    <source>
        <dbReference type="EMBL" id="GLU48865.1"/>
    </source>
</evidence>
<dbReference type="Proteomes" id="UP001165092">
    <property type="component" value="Unassembled WGS sequence"/>
</dbReference>
<keyword evidence="3" id="KW-1185">Reference proteome</keyword>
<evidence type="ECO:0000256" key="1">
    <source>
        <dbReference type="SAM" id="Phobius"/>
    </source>
</evidence>
<reference evidence="2" key="1">
    <citation type="submission" date="2023-02" db="EMBL/GenBank/DDBJ databases">
        <title>Nocardiopsis ansamitocini NBRC 112285.</title>
        <authorList>
            <person name="Ichikawa N."/>
            <person name="Sato H."/>
            <person name="Tonouchi N."/>
        </authorList>
    </citation>
    <scope>NUCLEOTIDE SEQUENCE</scope>
    <source>
        <strain evidence="2">NBRC 112285</strain>
    </source>
</reference>